<evidence type="ECO:0000259" key="4">
    <source>
        <dbReference type="Pfam" id="PF01494"/>
    </source>
</evidence>
<gene>
    <name evidence="5" type="ORF">Clacol_007971</name>
</gene>
<evidence type="ECO:0000313" key="5">
    <source>
        <dbReference type="EMBL" id="GJJ13715.1"/>
    </source>
</evidence>
<organism evidence="5 6">
    <name type="scientific">Clathrus columnatus</name>
    <dbReference type="NCBI Taxonomy" id="1419009"/>
    <lineage>
        <taxon>Eukaryota</taxon>
        <taxon>Fungi</taxon>
        <taxon>Dikarya</taxon>
        <taxon>Basidiomycota</taxon>
        <taxon>Agaricomycotina</taxon>
        <taxon>Agaricomycetes</taxon>
        <taxon>Phallomycetidae</taxon>
        <taxon>Phallales</taxon>
        <taxon>Clathraceae</taxon>
        <taxon>Clathrus</taxon>
    </lineage>
</organism>
<dbReference type="Gene3D" id="3.50.50.60">
    <property type="entry name" value="FAD/NAD(P)-binding domain"/>
    <property type="match status" value="1"/>
</dbReference>
<accession>A0AAV5ALG3</accession>
<feature type="domain" description="FAD-binding" evidence="4">
    <location>
        <begin position="805"/>
        <end position="873"/>
    </location>
</feature>
<keyword evidence="6" id="KW-1185">Reference proteome</keyword>
<dbReference type="PANTHER" id="PTHR46720:SF3">
    <property type="entry name" value="FAD-BINDING DOMAIN-CONTAINING PROTEIN-RELATED"/>
    <property type="match status" value="1"/>
</dbReference>
<dbReference type="PRINTS" id="PR00420">
    <property type="entry name" value="RNGMNOXGNASE"/>
</dbReference>
<evidence type="ECO:0000256" key="2">
    <source>
        <dbReference type="ARBA" id="ARBA00022827"/>
    </source>
</evidence>
<dbReference type="SUPFAM" id="SSF54373">
    <property type="entry name" value="FAD-linked reductases, C-terminal domain"/>
    <property type="match status" value="1"/>
</dbReference>
<dbReference type="InterPro" id="IPR002938">
    <property type="entry name" value="FAD-bd"/>
</dbReference>
<dbReference type="EMBL" id="BPWL01000009">
    <property type="protein sequence ID" value="GJJ13715.1"/>
    <property type="molecule type" value="Genomic_DNA"/>
</dbReference>
<comment type="caution">
    <text evidence="5">The sequence shown here is derived from an EMBL/GenBank/DDBJ whole genome shotgun (WGS) entry which is preliminary data.</text>
</comment>
<dbReference type="InterPro" id="IPR036188">
    <property type="entry name" value="FAD/NAD-bd_sf"/>
</dbReference>
<dbReference type="GO" id="GO:0016491">
    <property type="term" value="F:oxidoreductase activity"/>
    <property type="evidence" value="ECO:0007669"/>
    <property type="project" value="UniProtKB-KW"/>
</dbReference>
<keyword evidence="3" id="KW-0560">Oxidoreductase</keyword>
<protein>
    <recommendedName>
        <fullName evidence="4">FAD-binding domain-containing protein</fullName>
    </recommendedName>
</protein>
<dbReference type="Pfam" id="PF01494">
    <property type="entry name" value="FAD_binding_3"/>
    <property type="match status" value="2"/>
</dbReference>
<keyword evidence="1" id="KW-0285">Flavoprotein</keyword>
<evidence type="ECO:0000256" key="3">
    <source>
        <dbReference type="ARBA" id="ARBA00023002"/>
    </source>
</evidence>
<name>A0AAV5ALG3_9AGAM</name>
<dbReference type="GO" id="GO:0071949">
    <property type="term" value="F:FAD binding"/>
    <property type="evidence" value="ECO:0007669"/>
    <property type="project" value="InterPro"/>
</dbReference>
<feature type="domain" description="FAD-binding" evidence="4">
    <location>
        <begin position="506"/>
        <end position="676"/>
    </location>
</feature>
<dbReference type="SUPFAM" id="SSF51905">
    <property type="entry name" value="FAD/NAD(P)-binding domain"/>
    <property type="match status" value="1"/>
</dbReference>
<evidence type="ECO:0000256" key="1">
    <source>
        <dbReference type="ARBA" id="ARBA00022630"/>
    </source>
</evidence>
<dbReference type="InterPro" id="IPR051104">
    <property type="entry name" value="FAD_monoxygenase"/>
</dbReference>
<proteinExistence type="predicted"/>
<dbReference type="AlphaFoldDB" id="A0AAV5ALG3"/>
<dbReference type="GO" id="GO:0044550">
    <property type="term" value="P:secondary metabolite biosynthetic process"/>
    <property type="evidence" value="ECO:0007669"/>
    <property type="project" value="TreeGrafter"/>
</dbReference>
<dbReference type="Proteomes" id="UP001050691">
    <property type="component" value="Unassembled WGS sequence"/>
</dbReference>
<keyword evidence="2" id="KW-0274">FAD</keyword>
<reference evidence="5" key="1">
    <citation type="submission" date="2021-10" db="EMBL/GenBank/DDBJ databases">
        <title>De novo Genome Assembly of Clathrus columnatus (Basidiomycota, Fungi) Using Illumina and Nanopore Sequence Data.</title>
        <authorList>
            <person name="Ogiso-Tanaka E."/>
            <person name="Itagaki H."/>
            <person name="Hosoya T."/>
            <person name="Hosaka K."/>
        </authorList>
    </citation>
    <scope>NUCLEOTIDE SEQUENCE</scope>
    <source>
        <strain evidence="5">MO-923</strain>
    </source>
</reference>
<dbReference type="PANTHER" id="PTHR46720">
    <property type="entry name" value="HYDROXYLASE, PUTATIVE (AFU_ORTHOLOGUE AFUA_3G01460)-RELATED"/>
    <property type="match status" value="1"/>
</dbReference>
<evidence type="ECO:0000313" key="6">
    <source>
        <dbReference type="Proteomes" id="UP001050691"/>
    </source>
</evidence>
<sequence length="930" mass="105093">MIPKSFERLNSDTYDLIFQYLCDIIDENQTYRSQALIPLSLVCKSLRSETLRWLFREIHWKIDLHNEFLPHNLLCYVRTLRITANNSINPLDFNEEELHLIFSKLKNTMKLIVCGERGASQFLLSLLTLMPALGTLEWNDVLFTDAKSDFSKLTGIFQLAYIENRIPHLTTLQLENRHLATIISSSAHSLSHLNLPGRRVSQDVLSNSFFPKLQTLVLTGYAPRTYDCPLYQYFQQMPNLQNLQTRLCLGPPFEIYPDIPDHHTNNPQKNNIPMIHSLTMYNTVPTDRILHNLPSTLQYLSFAQHPYPYEIIREHGHKHPRLILNSKISYLNRPKLGTSDMLLHFQHCNLNKLRELRLAISGTLSPSWFSDLSLTLPELEILELHYWQPGTEEKSPTIGYYESAFVTFNKLSVLRLDLHLADESDDSLLESEKVEPQLSRAKKIALQAGPSLKLIGFLEGHAIIEERGTANPTFFWRMFGITHKQTPTGTELIIAQCASFRPYRSGGGIGGLSLALALTKYEDIEIDVYEAAGVFKDIGAGIGIWGRGIAALREWGLEEKARTIATAVPNQYDDVKFQIRRSDQLTEGELMGYFVTSTNLGFHRSQFVSFLAEELIKTGRATAHFKKRCVSVSQKEGNEENEFKDLVTIYFADGTKSTCDVLVGSDGIKSAVRASLLYGDPTEEGKPVTKEQRFAGTKFCGTVAYRALVDPKELGKINPNHDAIKERKMHLVSYPVAGGKFLNFIAYSSDPSRYKEWAEGEWECTANADEVIQYFNDFEPQVQEFMKCIGTTSRWAMYDLTPLPYWSKGHITLLGDAAHATTPFIGSGGGQVLEDAYVLSNLLGSQLATRQTLPAVLRAYEHVRKTRANNVITCSTRARNAFEFLGEFENGSNEDIANAIGEVSGWLSEKLGHPRDDVLEAERLIKEGIA</sequence>